<keyword evidence="3" id="KW-1185">Reference proteome</keyword>
<dbReference type="RefSeq" id="WP_196419243.1">
    <property type="nucleotide sequence ID" value="NZ_JADQTO010000027.1"/>
</dbReference>
<dbReference type="Proteomes" id="UP000598146">
    <property type="component" value="Unassembled WGS sequence"/>
</dbReference>
<feature type="region of interest" description="Disordered" evidence="1">
    <location>
        <begin position="1"/>
        <end position="58"/>
    </location>
</feature>
<accession>A0A931CHP9</accession>
<evidence type="ECO:0000313" key="3">
    <source>
        <dbReference type="Proteomes" id="UP000598146"/>
    </source>
</evidence>
<evidence type="ECO:0000256" key="1">
    <source>
        <dbReference type="SAM" id="MobiDB-lite"/>
    </source>
</evidence>
<feature type="compositionally biased region" description="Basic and acidic residues" evidence="1">
    <location>
        <begin position="30"/>
        <end position="51"/>
    </location>
</feature>
<protein>
    <submittedName>
        <fullName evidence="2">Uncharacterized protein</fullName>
    </submittedName>
</protein>
<comment type="caution">
    <text evidence="2">The sequence shown here is derived from an EMBL/GenBank/DDBJ whole genome shotgun (WGS) entry which is preliminary data.</text>
</comment>
<evidence type="ECO:0000313" key="2">
    <source>
        <dbReference type="EMBL" id="MBG0567473.1"/>
    </source>
</evidence>
<reference evidence="2" key="1">
    <citation type="submission" date="2020-11" db="EMBL/GenBank/DDBJ databases">
        <title>Isolation and identification of active actinomycetes.</title>
        <authorList>
            <person name="Sun X."/>
        </authorList>
    </citation>
    <scope>NUCLEOTIDE SEQUENCE</scope>
    <source>
        <strain evidence="2">NEAU-A11</strain>
    </source>
</reference>
<sequence length="58" mass="6282">MTEPQDDPQQVSDVPATGPEFDPAGDLGYDEAHGAGQHEDVPAALLEEARQRRTLSQH</sequence>
<name>A0A931CHP9_9ACTN</name>
<gene>
    <name evidence="2" type="ORF">I4J89_39105</name>
</gene>
<dbReference type="EMBL" id="JADQTO010000027">
    <property type="protein sequence ID" value="MBG0567473.1"/>
    <property type="molecule type" value="Genomic_DNA"/>
</dbReference>
<organism evidence="2 3">
    <name type="scientific">Actinoplanes aureus</name>
    <dbReference type="NCBI Taxonomy" id="2792083"/>
    <lineage>
        <taxon>Bacteria</taxon>
        <taxon>Bacillati</taxon>
        <taxon>Actinomycetota</taxon>
        <taxon>Actinomycetes</taxon>
        <taxon>Micromonosporales</taxon>
        <taxon>Micromonosporaceae</taxon>
        <taxon>Actinoplanes</taxon>
    </lineage>
</organism>
<proteinExistence type="predicted"/>
<dbReference type="AlphaFoldDB" id="A0A931CHP9"/>